<dbReference type="PANTHER" id="PTHR11909">
    <property type="entry name" value="CASEIN KINASE-RELATED"/>
    <property type="match status" value="1"/>
</dbReference>
<dbReference type="SUPFAM" id="SSF56112">
    <property type="entry name" value="Protein kinase-like (PK-like)"/>
    <property type="match status" value="1"/>
</dbReference>
<dbReference type="AlphaFoldDB" id="A0A915CBV7"/>
<proteinExistence type="predicted"/>
<feature type="compositionally biased region" description="Polar residues" evidence="2">
    <location>
        <begin position="157"/>
        <end position="173"/>
    </location>
</feature>
<evidence type="ECO:0000259" key="3">
    <source>
        <dbReference type="PROSITE" id="PS50011"/>
    </source>
</evidence>
<sequence length="488" mass="56420">MRFGDHKSTVSTKSTCGSKSSISTGGSRRKRNAKGLTPKKLSKLSKYEEDLKLHLPESSESEKDEDVQEKQSDAKPKSAKVTNEPKKKSKLASRSRVTSTADLRSKLPLKTIVNTLKNRYEIVKLLGSGGFGDVYKVRRLNNENKEILEGNVENPKKNGNNKEQTKIKQQNGATEGKKEKHGQEKTKGNEEEMFALKTENCENNTKCHNRLKVEMSILQICATLPKEKRLHFVEMVDKGRTEKFKFIVMQLVGQSLDRIQKDMPERRFRCFRISIKLALQTADSIGDLHDIGYIHRDIKPQNFTMGLNEYAETVFLLDFGIARKYTLNGSKAIRLPREKVAFLGTIRYASRNCHNQKEQCRRDDLESWIYMFLEFTDYKTALTWSRMKDKHAVLIEKEHLFAGKYSQTVSALPEEIHRIIQYVDSLDYPSTPDYAFIRTMLRKAAEKRNITLEGKFDWRYHDTSKSRIKKPTAREKDDCLDELAWIFQ</sequence>
<dbReference type="SMART" id="SM00220">
    <property type="entry name" value="S_TKc"/>
    <property type="match status" value="1"/>
</dbReference>
<organism evidence="4 5">
    <name type="scientific">Parascaris univalens</name>
    <name type="common">Nematode worm</name>
    <dbReference type="NCBI Taxonomy" id="6257"/>
    <lineage>
        <taxon>Eukaryota</taxon>
        <taxon>Metazoa</taxon>
        <taxon>Ecdysozoa</taxon>
        <taxon>Nematoda</taxon>
        <taxon>Chromadorea</taxon>
        <taxon>Rhabditida</taxon>
        <taxon>Spirurina</taxon>
        <taxon>Ascaridomorpha</taxon>
        <taxon>Ascaridoidea</taxon>
        <taxon>Ascarididae</taxon>
        <taxon>Parascaris</taxon>
    </lineage>
</organism>
<dbReference type="PROSITE" id="PS00108">
    <property type="entry name" value="PROTEIN_KINASE_ST"/>
    <property type="match status" value="1"/>
</dbReference>
<dbReference type="GO" id="GO:0004674">
    <property type="term" value="F:protein serine/threonine kinase activity"/>
    <property type="evidence" value="ECO:0007669"/>
    <property type="project" value="UniProtKB-EC"/>
</dbReference>
<dbReference type="InterPro" id="IPR011009">
    <property type="entry name" value="Kinase-like_dom_sf"/>
</dbReference>
<name>A0A915CBV7_PARUN</name>
<feature type="compositionally biased region" description="Polar residues" evidence="2">
    <location>
        <begin position="9"/>
        <end position="26"/>
    </location>
</feature>
<feature type="compositionally biased region" description="Basic and acidic residues" evidence="2">
    <location>
        <begin position="45"/>
        <end position="61"/>
    </location>
</feature>
<evidence type="ECO:0000313" key="5">
    <source>
        <dbReference type="WBParaSite" id="PgR118_g006_t03"/>
    </source>
</evidence>
<feature type="compositionally biased region" description="Basic and acidic residues" evidence="2">
    <location>
        <begin position="175"/>
        <end position="188"/>
    </location>
</feature>
<feature type="domain" description="Protein kinase" evidence="3">
    <location>
        <begin position="120"/>
        <end position="464"/>
    </location>
</feature>
<evidence type="ECO:0000256" key="1">
    <source>
        <dbReference type="ARBA" id="ARBA00012513"/>
    </source>
</evidence>
<dbReference type="EC" id="2.7.11.1" evidence="1"/>
<dbReference type="WBParaSite" id="PgR118_g006_t03">
    <property type="protein sequence ID" value="PgR118_g006_t03"/>
    <property type="gene ID" value="PgR118_g006"/>
</dbReference>
<keyword evidence="4" id="KW-1185">Reference proteome</keyword>
<dbReference type="InterPro" id="IPR050235">
    <property type="entry name" value="CK1_Ser-Thr_kinase"/>
</dbReference>
<protein>
    <recommendedName>
        <fullName evidence="1">non-specific serine/threonine protein kinase</fullName>
        <ecNumber evidence="1">2.7.11.1</ecNumber>
    </recommendedName>
</protein>
<evidence type="ECO:0000256" key="2">
    <source>
        <dbReference type="SAM" id="MobiDB-lite"/>
    </source>
</evidence>
<dbReference type="InterPro" id="IPR008271">
    <property type="entry name" value="Ser/Thr_kinase_AS"/>
</dbReference>
<dbReference type="Proteomes" id="UP000887569">
    <property type="component" value="Unplaced"/>
</dbReference>
<evidence type="ECO:0000313" key="4">
    <source>
        <dbReference type="Proteomes" id="UP000887569"/>
    </source>
</evidence>
<feature type="region of interest" description="Disordered" evidence="2">
    <location>
        <begin position="1"/>
        <end position="100"/>
    </location>
</feature>
<dbReference type="PROSITE" id="PS50011">
    <property type="entry name" value="PROTEIN_KINASE_DOM"/>
    <property type="match status" value="1"/>
</dbReference>
<feature type="region of interest" description="Disordered" evidence="2">
    <location>
        <begin position="148"/>
        <end position="188"/>
    </location>
</feature>
<dbReference type="Gene3D" id="3.30.200.20">
    <property type="entry name" value="Phosphorylase Kinase, domain 1"/>
    <property type="match status" value="1"/>
</dbReference>
<dbReference type="Gene3D" id="1.10.510.10">
    <property type="entry name" value="Transferase(Phosphotransferase) domain 1"/>
    <property type="match status" value="1"/>
</dbReference>
<dbReference type="Pfam" id="PF00069">
    <property type="entry name" value="Pkinase"/>
    <property type="match status" value="1"/>
</dbReference>
<accession>A0A915CBV7</accession>
<dbReference type="InterPro" id="IPR000719">
    <property type="entry name" value="Prot_kinase_dom"/>
</dbReference>
<reference evidence="5" key="1">
    <citation type="submission" date="2022-11" db="UniProtKB">
        <authorList>
            <consortium name="WormBaseParasite"/>
        </authorList>
    </citation>
    <scope>IDENTIFICATION</scope>
</reference>
<dbReference type="GO" id="GO:0005524">
    <property type="term" value="F:ATP binding"/>
    <property type="evidence" value="ECO:0007669"/>
    <property type="project" value="InterPro"/>
</dbReference>